<keyword evidence="3" id="KW-1185">Reference proteome</keyword>
<evidence type="ECO:0000313" key="2">
    <source>
        <dbReference type="EMBL" id="KAH3720080.1"/>
    </source>
</evidence>
<reference evidence="2" key="2">
    <citation type="submission" date="2020-11" db="EMBL/GenBank/DDBJ databases">
        <authorList>
            <person name="McCartney M.A."/>
            <person name="Auch B."/>
            <person name="Kono T."/>
            <person name="Mallez S."/>
            <person name="Becker A."/>
            <person name="Gohl D.M."/>
            <person name="Silverstein K.A.T."/>
            <person name="Koren S."/>
            <person name="Bechman K.B."/>
            <person name="Herman A."/>
            <person name="Abrahante J.E."/>
            <person name="Garbe J."/>
        </authorList>
    </citation>
    <scope>NUCLEOTIDE SEQUENCE</scope>
    <source>
        <strain evidence="2">Duluth1</strain>
        <tissue evidence="2">Whole animal</tissue>
    </source>
</reference>
<protein>
    <submittedName>
        <fullName evidence="2">Uncharacterized protein</fullName>
    </submittedName>
</protein>
<dbReference type="Proteomes" id="UP000828390">
    <property type="component" value="Unassembled WGS sequence"/>
</dbReference>
<name>A0A9D4HI74_DREPO</name>
<dbReference type="GO" id="GO:0050982">
    <property type="term" value="P:detection of mechanical stimulus"/>
    <property type="evidence" value="ECO:0007669"/>
    <property type="project" value="TreeGrafter"/>
</dbReference>
<organism evidence="2 3">
    <name type="scientific">Dreissena polymorpha</name>
    <name type="common">Zebra mussel</name>
    <name type="synonym">Mytilus polymorpha</name>
    <dbReference type="NCBI Taxonomy" id="45954"/>
    <lineage>
        <taxon>Eukaryota</taxon>
        <taxon>Metazoa</taxon>
        <taxon>Spiralia</taxon>
        <taxon>Lophotrochozoa</taxon>
        <taxon>Mollusca</taxon>
        <taxon>Bivalvia</taxon>
        <taxon>Autobranchia</taxon>
        <taxon>Heteroconchia</taxon>
        <taxon>Euheterodonta</taxon>
        <taxon>Imparidentia</taxon>
        <taxon>Neoheterodontei</taxon>
        <taxon>Myida</taxon>
        <taxon>Dreissenoidea</taxon>
        <taxon>Dreissenidae</taxon>
        <taxon>Dreissena</taxon>
    </lineage>
</organism>
<dbReference type="GO" id="GO:0016020">
    <property type="term" value="C:membrane"/>
    <property type="evidence" value="ECO:0007669"/>
    <property type="project" value="TreeGrafter"/>
</dbReference>
<sequence>MHFQAYMTKVVEYMADFHIWLSLVTCPPYSGFMRCERLTVCLTMLLAYMCLNAMWYRSTVTEVGDLRVKISYLRSALRKRGLTH</sequence>
<dbReference type="GO" id="GO:0005262">
    <property type="term" value="F:calcium channel activity"/>
    <property type="evidence" value="ECO:0007669"/>
    <property type="project" value="TreeGrafter"/>
</dbReference>
<keyword evidence="1" id="KW-1133">Transmembrane helix</keyword>
<proteinExistence type="predicted"/>
<dbReference type="AlphaFoldDB" id="A0A9D4HI74"/>
<keyword evidence="1" id="KW-0812">Transmembrane</keyword>
<dbReference type="PANTHER" id="PTHR10877">
    <property type="entry name" value="POLYCYSTIN FAMILY MEMBER"/>
    <property type="match status" value="1"/>
</dbReference>
<dbReference type="EMBL" id="JAIWYP010000013">
    <property type="protein sequence ID" value="KAH3720080.1"/>
    <property type="molecule type" value="Genomic_DNA"/>
</dbReference>
<accession>A0A9D4HI74</accession>
<evidence type="ECO:0000256" key="1">
    <source>
        <dbReference type="SAM" id="Phobius"/>
    </source>
</evidence>
<dbReference type="PANTHER" id="PTHR10877:SF145">
    <property type="entry name" value="POLYCYSTIN-1-LIKE PROTEIN 1"/>
    <property type="match status" value="1"/>
</dbReference>
<gene>
    <name evidence="2" type="ORF">DPMN_062973</name>
</gene>
<dbReference type="InterPro" id="IPR051223">
    <property type="entry name" value="Polycystin"/>
</dbReference>
<keyword evidence="1" id="KW-0472">Membrane</keyword>
<evidence type="ECO:0000313" key="3">
    <source>
        <dbReference type="Proteomes" id="UP000828390"/>
    </source>
</evidence>
<comment type="caution">
    <text evidence="2">The sequence shown here is derived from an EMBL/GenBank/DDBJ whole genome shotgun (WGS) entry which is preliminary data.</text>
</comment>
<reference evidence="2" key="1">
    <citation type="journal article" date="2019" name="bioRxiv">
        <title>The Genome of the Zebra Mussel, Dreissena polymorpha: A Resource for Invasive Species Research.</title>
        <authorList>
            <person name="McCartney M.A."/>
            <person name="Auch B."/>
            <person name="Kono T."/>
            <person name="Mallez S."/>
            <person name="Zhang Y."/>
            <person name="Obille A."/>
            <person name="Becker A."/>
            <person name="Abrahante J.E."/>
            <person name="Garbe J."/>
            <person name="Badalamenti J.P."/>
            <person name="Herman A."/>
            <person name="Mangelson H."/>
            <person name="Liachko I."/>
            <person name="Sullivan S."/>
            <person name="Sone E.D."/>
            <person name="Koren S."/>
            <person name="Silverstein K.A.T."/>
            <person name="Beckman K.B."/>
            <person name="Gohl D.M."/>
        </authorList>
    </citation>
    <scope>NUCLEOTIDE SEQUENCE</scope>
    <source>
        <strain evidence="2">Duluth1</strain>
        <tissue evidence="2">Whole animal</tissue>
    </source>
</reference>
<feature type="transmembrane region" description="Helical" evidence="1">
    <location>
        <begin position="38"/>
        <end position="56"/>
    </location>
</feature>